<organism evidence="1 2">
    <name type="scientific">Gordonia desulfuricans</name>
    <dbReference type="NCBI Taxonomy" id="89051"/>
    <lineage>
        <taxon>Bacteria</taxon>
        <taxon>Bacillati</taxon>
        <taxon>Actinomycetota</taxon>
        <taxon>Actinomycetes</taxon>
        <taxon>Mycobacteriales</taxon>
        <taxon>Gordoniaceae</taxon>
        <taxon>Gordonia</taxon>
    </lineage>
</organism>
<evidence type="ECO:0000313" key="1">
    <source>
        <dbReference type="EMBL" id="NDK89010.1"/>
    </source>
</evidence>
<sequence length="163" mass="18056">MTPHHVPAHHIPPAEPIPHIDTARLPFDGADELRQRWRALMGPLGFSESLLWFVFVLDDREFMQTINQIPLPTTPNVHLIDGLMAEFARATEQFTRVSVACLYTRPGSDGITARDRGWAQVITDGAARHHVPIHPLFRANDLALVPLGPDSGIESSGPFEQAS</sequence>
<comment type="caution">
    <text evidence="1">The sequence shown here is derived from an EMBL/GenBank/DDBJ whole genome shotgun (WGS) entry which is preliminary data.</text>
</comment>
<name>A0A7K3LL85_9ACTN</name>
<dbReference type="RefSeq" id="WP_059037095.1">
    <property type="nucleotide sequence ID" value="NZ_JAADZU010000011.1"/>
</dbReference>
<accession>A0A7K3LL85</accession>
<gene>
    <name evidence="1" type="ORF">GYA93_05360</name>
</gene>
<dbReference type="AlphaFoldDB" id="A0A7K3LL85"/>
<keyword evidence="2" id="KW-1185">Reference proteome</keyword>
<reference evidence="1 2" key="1">
    <citation type="submission" date="2020-01" db="EMBL/GenBank/DDBJ databases">
        <title>Investigation of new actinobacteria for the biodesulphurisation of diesel fuel.</title>
        <authorList>
            <person name="Athi Narayanan S.M."/>
        </authorList>
    </citation>
    <scope>NUCLEOTIDE SEQUENCE [LARGE SCALE GENOMIC DNA]</scope>
    <source>
        <strain evidence="1 2">213E</strain>
    </source>
</reference>
<protein>
    <submittedName>
        <fullName evidence="1">Uncharacterized protein</fullName>
    </submittedName>
</protein>
<proteinExistence type="predicted"/>
<dbReference type="EMBL" id="JAADZU010000011">
    <property type="protein sequence ID" value="NDK89010.1"/>
    <property type="molecule type" value="Genomic_DNA"/>
</dbReference>
<evidence type="ECO:0000313" key="2">
    <source>
        <dbReference type="Proteomes" id="UP000466307"/>
    </source>
</evidence>
<dbReference type="Proteomes" id="UP000466307">
    <property type="component" value="Unassembled WGS sequence"/>
</dbReference>